<evidence type="ECO:0000313" key="2">
    <source>
        <dbReference type="Proteomes" id="UP000499080"/>
    </source>
</evidence>
<gene>
    <name evidence="1" type="ORF">AVEN_70136_1</name>
</gene>
<protein>
    <submittedName>
        <fullName evidence="1">Uncharacterized protein</fullName>
    </submittedName>
</protein>
<name>A0A4Y2EIA8_ARAVE</name>
<keyword evidence="2" id="KW-1185">Reference proteome</keyword>
<accession>A0A4Y2EIA8</accession>
<dbReference type="EMBL" id="BGPR01000613">
    <property type="protein sequence ID" value="GBM28541.1"/>
    <property type="molecule type" value="Genomic_DNA"/>
</dbReference>
<reference evidence="1 2" key="1">
    <citation type="journal article" date="2019" name="Sci. Rep.">
        <title>Orb-weaving spider Araneus ventricosus genome elucidates the spidroin gene catalogue.</title>
        <authorList>
            <person name="Kono N."/>
            <person name="Nakamura H."/>
            <person name="Ohtoshi R."/>
            <person name="Moran D.A.P."/>
            <person name="Shinohara A."/>
            <person name="Yoshida Y."/>
            <person name="Fujiwara M."/>
            <person name="Mori M."/>
            <person name="Tomita M."/>
            <person name="Arakawa K."/>
        </authorList>
    </citation>
    <scope>NUCLEOTIDE SEQUENCE [LARGE SCALE GENOMIC DNA]</scope>
</reference>
<comment type="caution">
    <text evidence="1">The sequence shown here is derived from an EMBL/GenBank/DDBJ whole genome shotgun (WGS) entry which is preliminary data.</text>
</comment>
<proteinExistence type="predicted"/>
<organism evidence="1 2">
    <name type="scientific">Araneus ventricosus</name>
    <name type="common">Orbweaver spider</name>
    <name type="synonym">Epeira ventricosa</name>
    <dbReference type="NCBI Taxonomy" id="182803"/>
    <lineage>
        <taxon>Eukaryota</taxon>
        <taxon>Metazoa</taxon>
        <taxon>Ecdysozoa</taxon>
        <taxon>Arthropoda</taxon>
        <taxon>Chelicerata</taxon>
        <taxon>Arachnida</taxon>
        <taxon>Araneae</taxon>
        <taxon>Araneomorphae</taxon>
        <taxon>Entelegynae</taxon>
        <taxon>Araneoidea</taxon>
        <taxon>Araneidae</taxon>
        <taxon>Araneus</taxon>
    </lineage>
</organism>
<dbReference type="AlphaFoldDB" id="A0A4Y2EIA8"/>
<evidence type="ECO:0000313" key="1">
    <source>
        <dbReference type="EMBL" id="GBM28541.1"/>
    </source>
</evidence>
<dbReference type="Proteomes" id="UP000499080">
    <property type="component" value="Unassembled WGS sequence"/>
</dbReference>
<sequence>MKLIYISTDMSILRIAEYGQSKILSGITHYLFILKTNCVVRVYGMVYRKAILFRRDRSCGSCSVNGDAMNLFCATRSFQHFNSVHVWVVQFSLETALLHTLQFLLSSFSAFILEMIELSAIIFQQTGCQDHLILILVISGCGDI</sequence>